<dbReference type="OrthoDB" id="9796461at2"/>
<sequence>MPGLDGLRALSVLAVIVYHLHADWMPGGLLGVGVFFVLSGYLITDLLAAEWNKTGRLDLRNFWLRRARRLLPAMLIMLTAVGAFVAWGAPERMASLRGDMLASMLYASNWWFIFREVSYFDSFGPPSPLGHLWSLAVEEQFYVLWPLLFAAALRFVKRRGWLIALTLAGAAGSALLMAHLFEPGADPSRIYYGTDTRAFALLIGAAFALLFPSSKLGTRMAEKSRGLRVFNLLGVAGLLVALYMFWHTEEYDSFLYPGGFVILSFASGLLIVALAHPSGRLGRIFGWSPLRWLGVRSYALYLWHYPVIALTSPAFHNGSVNLPLAFIQLAASIGLAAASWLLIEKPIRSGALRAWWGQVKQSRVGRRTAISGKAWTGTAIITVLGVCCTYISMVSTNAAGFVSYAAAHDSAAFWALTASAHTQPAAPQQEMFPPVGATERDIFTAGDEKPLRHNEEESTATSGHIGPSIRPAGSTPTGGSARPNSSDKADVDKGIPVTGAMKTSRGDQGVTAIGDSVIIGAAPYLKELIPDIVVDGQIGRQMSEAHNIVDTLKAQGDLGDRVIIELGTNGAFTSKQIESLLDSLKEVKQVVLVNTRVPRPWEDEVNTALEEASSRYPNATLVNWYKASADKDTYFYSDGVHLNEEGAQFYAALIAKAIEPGNRL</sequence>
<feature type="transmembrane region" description="Helical" evidence="10">
    <location>
        <begin position="322"/>
        <end position="343"/>
    </location>
</feature>
<reference evidence="12 13" key="1">
    <citation type="submission" date="2019-02" db="EMBL/GenBank/DDBJ databases">
        <title>Paenibacillus sp. nov., isolated from surface-sterilized tissue of Thalictrum simplex L.</title>
        <authorList>
            <person name="Tuo L."/>
        </authorList>
    </citation>
    <scope>NUCLEOTIDE SEQUENCE [LARGE SCALE GENOMIC DNA]</scope>
    <source>
        <strain evidence="12 13">N2SHLJ1</strain>
    </source>
</reference>
<evidence type="ECO:0000256" key="3">
    <source>
        <dbReference type="ARBA" id="ARBA00022475"/>
    </source>
</evidence>
<dbReference type="AlphaFoldDB" id="A0A4Q9DPH9"/>
<keyword evidence="13" id="KW-1185">Reference proteome</keyword>
<feature type="region of interest" description="Disordered" evidence="9">
    <location>
        <begin position="446"/>
        <end position="507"/>
    </location>
</feature>
<feature type="transmembrane region" description="Helical" evidence="10">
    <location>
        <begin position="160"/>
        <end position="178"/>
    </location>
</feature>
<organism evidence="12 13">
    <name type="scientific">Paenibacillus thalictri</name>
    <dbReference type="NCBI Taxonomy" id="2527873"/>
    <lineage>
        <taxon>Bacteria</taxon>
        <taxon>Bacillati</taxon>
        <taxon>Bacillota</taxon>
        <taxon>Bacilli</taxon>
        <taxon>Bacillales</taxon>
        <taxon>Paenibacillaceae</taxon>
        <taxon>Paenibacillus</taxon>
    </lineage>
</organism>
<keyword evidence="8" id="KW-0012">Acyltransferase</keyword>
<feature type="transmembrane region" description="Helical" evidence="10">
    <location>
        <begin position="132"/>
        <end position="153"/>
    </location>
</feature>
<dbReference type="PANTHER" id="PTHR23028">
    <property type="entry name" value="ACETYLTRANSFERASE"/>
    <property type="match status" value="1"/>
</dbReference>
<evidence type="ECO:0000256" key="2">
    <source>
        <dbReference type="ARBA" id="ARBA00007400"/>
    </source>
</evidence>
<evidence type="ECO:0000259" key="11">
    <source>
        <dbReference type="Pfam" id="PF01757"/>
    </source>
</evidence>
<dbReference type="SUPFAM" id="SSF52266">
    <property type="entry name" value="SGNH hydrolase"/>
    <property type="match status" value="1"/>
</dbReference>
<feature type="transmembrane region" description="Helical" evidence="10">
    <location>
        <begin position="298"/>
        <end position="316"/>
    </location>
</feature>
<keyword evidence="7 10" id="KW-0472">Membrane</keyword>
<dbReference type="Pfam" id="PF01757">
    <property type="entry name" value="Acyl_transf_3"/>
    <property type="match status" value="1"/>
</dbReference>
<dbReference type="GO" id="GO:0005886">
    <property type="term" value="C:plasma membrane"/>
    <property type="evidence" value="ECO:0007669"/>
    <property type="project" value="UniProtKB-SubCell"/>
</dbReference>
<dbReference type="InterPro" id="IPR050879">
    <property type="entry name" value="Acyltransferase_3"/>
</dbReference>
<gene>
    <name evidence="12" type="ORF">EYB31_20705</name>
</gene>
<evidence type="ECO:0000256" key="7">
    <source>
        <dbReference type="ARBA" id="ARBA00023136"/>
    </source>
</evidence>
<accession>A0A4Q9DPH9</accession>
<feature type="transmembrane region" description="Helical" evidence="10">
    <location>
        <begin position="229"/>
        <end position="248"/>
    </location>
</feature>
<evidence type="ECO:0000256" key="6">
    <source>
        <dbReference type="ARBA" id="ARBA00022989"/>
    </source>
</evidence>
<dbReference type="InterPro" id="IPR002656">
    <property type="entry name" value="Acyl_transf_3_dom"/>
</dbReference>
<dbReference type="Gene3D" id="3.40.50.1110">
    <property type="entry name" value="SGNH hydrolase"/>
    <property type="match status" value="1"/>
</dbReference>
<dbReference type="Proteomes" id="UP000293142">
    <property type="component" value="Unassembled WGS sequence"/>
</dbReference>
<comment type="subcellular location">
    <subcellularLocation>
        <location evidence="1">Cell membrane</location>
        <topology evidence="1">Multi-pass membrane protein</topology>
    </subcellularLocation>
</comment>
<evidence type="ECO:0000256" key="9">
    <source>
        <dbReference type="SAM" id="MobiDB-lite"/>
    </source>
</evidence>
<comment type="caution">
    <text evidence="12">The sequence shown here is derived from an EMBL/GenBank/DDBJ whole genome shotgun (WGS) entry which is preliminary data.</text>
</comment>
<evidence type="ECO:0000256" key="4">
    <source>
        <dbReference type="ARBA" id="ARBA00022679"/>
    </source>
</evidence>
<feature type="domain" description="Acyltransferase 3" evidence="11">
    <location>
        <begin position="2"/>
        <end position="341"/>
    </location>
</feature>
<comment type="similarity">
    <text evidence="2">Belongs to the acyltransferase 3 family.</text>
</comment>
<feature type="transmembrane region" description="Helical" evidence="10">
    <location>
        <begin position="254"/>
        <end position="277"/>
    </location>
</feature>
<feature type="transmembrane region" description="Helical" evidence="10">
    <location>
        <begin position="198"/>
        <end position="217"/>
    </location>
</feature>
<dbReference type="GO" id="GO:0009103">
    <property type="term" value="P:lipopolysaccharide biosynthetic process"/>
    <property type="evidence" value="ECO:0007669"/>
    <property type="project" value="TreeGrafter"/>
</dbReference>
<feature type="transmembrane region" description="Helical" evidence="10">
    <location>
        <begin position="28"/>
        <end position="49"/>
    </location>
</feature>
<feature type="compositionally biased region" description="Polar residues" evidence="9">
    <location>
        <begin position="474"/>
        <end position="484"/>
    </location>
</feature>
<feature type="compositionally biased region" description="Basic and acidic residues" evidence="9">
    <location>
        <begin position="446"/>
        <end position="456"/>
    </location>
</feature>
<dbReference type="InterPro" id="IPR036514">
    <property type="entry name" value="SGNH_hydro_sf"/>
</dbReference>
<keyword evidence="5 10" id="KW-0812">Transmembrane</keyword>
<name>A0A4Q9DPH9_9BACL</name>
<proteinExistence type="inferred from homology"/>
<feature type="transmembrane region" description="Helical" evidence="10">
    <location>
        <begin position="374"/>
        <end position="393"/>
    </location>
</feature>
<evidence type="ECO:0000313" key="12">
    <source>
        <dbReference type="EMBL" id="TBL76138.1"/>
    </source>
</evidence>
<dbReference type="EMBL" id="SIRE01000015">
    <property type="protein sequence ID" value="TBL76138.1"/>
    <property type="molecule type" value="Genomic_DNA"/>
</dbReference>
<feature type="transmembrane region" description="Helical" evidence="10">
    <location>
        <begin position="70"/>
        <end position="89"/>
    </location>
</feature>
<dbReference type="PANTHER" id="PTHR23028:SF53">
    <property type="entry name" value="ACYL_TRANSF_3 DOMAIN-CONTAINING PROTEIN"/>
    <property type="match status" value="1"/>
</dbReference>
<evidence type="ECO:0000313" key="13">
    <source>
        <dbReference type="Proteomes" id="UP000293142"/>
    </source>
</evidence>
<evidence type="ECO:0000256" key="1">
    <source>
        <dbReference type="ARBA" id="ARBA00004651"/>
    </source>
</evidence>
<keyword evidence="6 10" id="KW-1133">Transmembrane helix</keyword>
<evidence type="ECO:0000256" key="5">
    <source>
        <dbReference type="ARBA" id="ARBA00022692"/>
    </source>
</evidence>
<evidence type="ECO:0000256" key="10">
    <source>
        <dbReference type="SAM" id="Phobius"/>
    </source>
</evidence>
<protein>
    <submittedName>
        <fullName evidence="12">Acetyltransferase</fullName>
    </submittedName>
</protein>
<dbReference type="GO" id="GO:0016747">
    <property type="term" value="F:acyltransferase activity, transferring groups other than amino-acyl groups"/>
    <property type="evidence" value="ECO:0007669"/>
    <property type="project" value="InterPro"/>
</dbReference>
<keyword evidence="3" id="KW-1003">Cell membrane</keyword>
<keyword evidence="4 12" id="KW-0808">Transferase</keyword>
<evidence type="ECO:0000256" key="8">
    <source>
        <dbReference type="ARBA" id="ARBA00023315"/>
    </source>
</evidence>
<dbReference type="CDD" id="cd01840">
    <property type="entry name" value="SGNH_hydrolase_yrhL_like"/>
    <property type="match status" value="1"/>
</dbReference>